<keyword evidence="1" id="KW-0812">Transmembrane</keyword>
<evidence type="ECO:0000256" key="1">
    <source>
        <dbReference type="SAM" id="Phobius"/>
    </source>
</evidence>
<dbReference type="EMBL" id="BHYK01000071">
    <property type="protein sequence ID" value="GCD13223.1"/>
    <property type="molecule type" value="Genomic_DNA"/>
</dbReference>
<evidence type="ECO:0000313" key="3">
    <source>
        <dbReference type="EMBL" id="GCD13223.1"/>
    </source>
</evidence>
<dbReference type="SUPFAM" id="SSF53474">
    <property type="entry name" value="alpha/beta-Hydrolases"/>
    <property type="match status" value="1"/>
</dbReference>
<evidence type="ECO:0000313" key="4">
    <source>
        <dbReference type="Proteomes" id="UP000287872"/>
    </source>
</evidence>
<dbReference type="RefSeq" id="WP_125006576.1">
    <property type="nucleotide sequence ID" value="NZ_BHYK01000071.1"/>
</dbReference>
<gene>
    <name evidence="3" type="ORF">Ctaglu_48460</name>
</gene>
<dbReference type="GO" id="GO:0016787">
    <property type="term" value="F:hydrolase activity"/>
    <property type="evidence" value="ECO:0007669"/>
    <property type="project" value="InterPro"/>
</dbReference>
<protein>
    <submittedName>
        <fullName evidence="3">Thioesterase</fullName>
    </submittedName>
</protein>
<reference evidence="3 4" key="1">
    <citation type="submission" date="2018-11" db="EMBL/GenBank/DDBJ databases">
        <title>Genome sequencing and assembly of Clostridium tagluense strain A121.</title>
        <authorList>
            <person name="Murakami T."/>
            <person name="Segawa T."/>
            <person name="Shcherbakova V.A."/>
            <person name="Mori H."/>
            <person name="Yoshimura Y."/>
        </authorList>
    </citation>
    <scope>NUCLEOTIDE SEQUENCE [LARGE SCALE GENOMIC DNA]</scope>
    <source>
        <strain evidence="3 4">A121</strain>
    </source>
</reference>
<organism evidence="3 4">
    <name type="scientific">Clostridium tagluense</name>
    <dbReference type="NCBI Taxonomy" id="360422"/>
    <lineage>
        <taxon>Bacteria</taxon>
        <taxon>Bacillati</taxon>
        <taxon>Bacillota</taxon>
        <taxon>Clostridia</taxon>
        <taxon>Eubacteriales</taxon>
        <taxon>Clostridiaceae</taxon>
        <taxon>Clostridium</taxon>
    </lineage>
</organism>
<name>A0A401UUK0_9CLOT</name>
<feature type="domain" description="Alpha/beta hydrolase fold-5" evidence="2">
    <location>
        <begin position="68"/>
        <end position="233"/>
    </location>
</feature>
<sequence>MKIFIKKKWKYCLFIIPIIIVTIIAIYTKDYYRAMPEAKSMLRSNDKVEYKGSPWIEYTAKNKIITKGLIIYPGGKVSPEAYAPLASKVAESGFVVVIVPMPLNLAVLSPNKAEKVIEKHPKIKQWYIAGHSLGGVMVAQFAYKNQYKINGLILLASYPQKSNNLSSSGVKVLSMYGTKDGFIGKDKIDESKKLLPTSTKWIPINGGNHSQNGWYGFQKGDNTATITRDEQQNIIGKSIVQFMSGN</sequence>
<keyword evidence="1" id="KW-0472">Membrane</keyword>
<dbReference type="InterPro" id="IPR029058">
    <property type="entry name" value="AB_hydrolase_fold"/>
</dbReference>
<dbReference type="OrthoDB" id="9780932at2"/>
<dbReference type="Gene3D" id="3.40.50.1820">
    <property type="entry name" value="alpha/beta hydrolase"/>
    <property type="match status" value="1"/>
</dbReference>
<comment type="caution">
    <text evidence="3">The sequence shown here is derived from an EMBL/GenBank/DDBJ whole genome shotgun (WGS) entry which is preliminary data.</text>
</comment>
<dbReference type="AlphaFoldDB" id="A0A401UUK0"/>
<dbReference type="Pfam" id="PF12695">
    <property type="entry name" value="Abhydrolase_5"/>
    <property type="match status" value="1"/>
</dbReference>
<keyword evidence="4" id="KW-1185">Reference proteome</keyword>
<evidence type="ECO:0000259" key="2">
    <source>
        <dbReference type="Pfam" id="PF12695"/>
    </source>
</evidence>
<accession>A0A401UUK0</accession>
<dbReference type="Proteomes" id="UP000287872">
    <property type="component" value="Unassembled WGS sequence"/>
</dbReference>
<proteinExistence type="predicted"/>
<keyword evidence="1" id="KW-1133">Transmembrane helix</keyword>
<dbReference type="InterPro" id="IPR029059">
    <property type="entry name" value="AB_hydrolase_5"/>
</dbReference>
<feature type="transmembrane region" description="Helical" evidence="1">
    <location>
        <begin position="12"/>
        <end position="28"/>
    </location>
</feature>